<dbReference type="AlphaFoldDB" id="A0AAQ3SS24"/>
<dbReference type="Pfam" id="PF07732">
    <property type="entry name" value="Cu-oxidase_3"/>
    <property type="match status" value="1"/>
</dbReference>
<proteinExistence type="inferred from homology"/>
<dbReference type="Gene3D" id="2.60.40.420">
    <property type="entry name" value="Cupredoxins - blue copper proteins"/>
    <property type="match status" value="3"/>
</dbReference>
<evidence type="ECO:0000256" key="3">
    <source>
        <dbReference type="SAM" id="SignalP"/>
    </source>
</evidence>
<sequence length="628" mass="69387">MRRLLALLALALLRPALATDPYAFFDWDVSYVTAAPLGVKQQASISAGQPQHFFSFSLYRCPERNVISINGKFPGPVVNVTTNWNVVVNVLNDLDEPLLITWNGIQHRKNCWQDGVLGTNCPIPSGWNWTYEFQVKDQIGSFFYFPSTGLQRAAGGFGGVVVNNRDVIAVPFGRPDGDIAVLIGDWYNKNHTVCATVLLLQRLSSFDAETGKDLGMPDGVLINGKGPYRYNDSLVPAGIEYETFNVHPGRTYRIRVHNVGTSTSLNFRIQGHNMVLVETEGSYTTQQNYSNLDVHVGQSYSFLVTMDQNASSDYYVVASARHVANESLWRRVTGVAVLRYSNSKAPASGPLPDPPQDQNDRTFSMNQARSVRWNLSAGAARPNPQGSFRYSSINVTQAYLLRSTAPVWIGGRRRATLNGLSFAPPETPLRLADAYGVKGVYTLDFPERPPPEGAAAAPRMARSVIDGTYRGFMELIFQNNETRMQSYHMDGYAFFVVGMDYGEWTEDSRGTYNKGDGVARSTVQVYPGAWAAVLVSLDNVGVWNVRSENLDSWYLGQELYVRVVNPEDTGNKTEMAVPDNALYCGQLHKYQKEQTPHHKMGISAAPPRSSSLLAAAALLLAGSFMVAL</sequence>
<dbReference type="InterPro" id="IPR011706">
    <property type="entry name" value="Cu-oxidase_C"/>
</dbReference>
<evidence type="ECO:0000259" key="6">
    <source>
        <dbReference type="Pfam" id="PF07732"/>
    </source>
</evidence>
<dbReference type="GO" id="GO:0016491">
    <property type="term" value="F:oxidoreductase activity"/>
    <property type="evidence" value="ECO:0007669"/>
    <property type="project" value="InterPro"/>
</dbReference>
<dbReference type="InterPro" id="IPR011707">
    <property type="entry name" value="Cu-oxidase-like_N"/>
</dbReference>
<evidence type="ECO:0000256" key="2">
    <source>
        <dbReference type="SAM" id="MobiDB-lite"/>
    </source>
</evidence>
<dbReference type="Pfam" id="PF07731">
    <property type="entry name" value="Cu-oxidase_2"/>
    <property type="match status" value="1"/>
</dbReference>
<evidence type="ECO:0000259" key="4">
    <source>
        <dbReference type="Pfam" id="PF00394"/>
    </source>
</evidence>
<dbReference type="FunFam" id="2.60.40.420:FF:000012">
    <property type="entry name" value="Monocopper oxidase-like protein"/>
    <property type="match status" value="1"/>
</dbReference>
<feature type="region of interest" description="Disordered" evidence="2">
    <location>
        <begin position="343"/>
        <end position="362"/>
    </location>
</feature>
<dbReference type="PANTHER" id="PTHR11709:SF507">
    <property type="entry name" value="PLASTOCYANIN-LIKE DOMAIN-CONTAINING PROTEIN"/>
    <property type="match status" value="1"/>
</dbReference>
<evidence type="ECO:0000259" key="5">
    <source>
        <dbReference type="Pfam" id="PF07731"/>
    </source>
</evidence>
<accession>A0AAQ3SS24</accession>
<comment type="similarity">
    <text evidence="1">Belongs to the multicopper oxidase family.</text>
</comment>
<dbReference type="FunFam" id="2.60.40.420:FF:000016">
    <property type="entry name" value="Monocopper oxidase-like protein"/>
    <property type="match status" value="1"/>
</dbReference>
<dbReference type="PANTHER" id="PTHR11709">
    <property type="entry name" value="MULTI-COPPER OXIDASE"/>
    <property type="match status" value="1"/>
</dbReference>
<reference evidence="7 8" key="1">
    <citation type="submission" date="2024-02" db="EMBL/GenBank/DDBJ databases">
        <title>High-quality chromosome-scale genome assembly of Pensacola bahiagrass (Paspalum notatum Flugge var. saurae).</title>
        <authorList>
            <person name="Vega J.M."/>
            <person name="Podio M."/>
            <person name="Orjuela J."/>
            <person name="Siena L.A."/>
            <person name="Pessino S.C."/>
            <person name="Combes M.C."/>
            <person name="Mariac C."/>
            <person name="Albertini E."/>
            <person name="Pupilli F."/>
            <person name="Ortiz J.P.A."/>
            <person name="Leblanc O."/>
        </authorList>
    </citation>
    <scope>NUCLEOTIDE SEQUENCE [LARGE SCALE GENOMIC DNA]</scope>
    <source>
        <strain evidence="7">R1</strain>
        <tissue evidence="7">Leaf</tissue>
    </source>
</reference>
<dbReference type="Pfam" id="PF00394">
    <property type="entry name" value="Cu-oxidase"/>
    <property type="match status" value="1"/>
</dbReference>
<evidence type="ECO:0008006" key="9">
    <source>
        <dbReference type="Google" id="ProtNLM"/>
    </source>
</evidence>
<feature type="signal peptide" evidence="3">
    <location>
        <begin position="1"/>
        <end position="18"/>
    </location>
</feature>
<dbReference type="EMBL" id="CP144746">
    <property type="protein sequence ID" value="WVZ59540.1"/>
    <property type="molecule type" value="Genomic_DNA"/>
</dbReference>
<dbReference type="Proteomes" id="UP001341281">
    <property type="component" value="Chromosome 02"/>
</dbReference>
<dbReference type="SUPFAM" id="SSF49503">
    <property type="entry name" value="Cupredoxins"/>
    <property type="match status" value="3"/>
</dbReference>
<dbReference type="InterPro" id="IPR045087">
    <property type="entry name" value="Cu-oxidase_fam"/>
</dbReference>
<evidence type="ECO:0000313" key="8">
    <source>
        <dbReference type="Proteomes" id="UP001341281"/>
    </source>
</evidence>
<keyword evidence="8" id="KW-1185">Reference proteome</keyword>
<name>A0AAQ3SS24_PASNO</name>
<keyword evidence="3" id="KW-0732">Signal</keyword>
<dbReference type="InterPro" id="IPR001117">
    <property type="entry name" value="Cu-oxidase_2nd"/>
</dbReference>
<feature type="domain" description="Plastocyanin-like" evidence="5">
    <location>
        <begin position="430"/>
        <end position="567"/>
    </location>
</feature>
<feature type="domain" description="Plastocyanin-like" evidence="4">
    <location>
        <begin position="179"/>
        <end position="343"/>
    </location>
</feature>
<evidence type="ECO:0000313" key="7">
    <source>
        <dbReference type="EMBL" id="WVZ59540.1"/>
    </source>
</evidence>
<feature type="chain" id="PRO_5042947083" description="Monocopper oxidase-like protein SKU5" evidence="3">
    <location>
        <begin position="19"/>
        <end position="628"/>
    </location>
</feature>
<organism evidence="7 8">
    <name type="scientific">Paspalum notatum var. saurae</name>
    <dbReference type="NCBI Taxonomy" id="547442"/>
    <lineage>
        <taxon>Eukaryota</taxon>
        <taxon>Viridiplantae</taxon>
        <taxon>Streptophyta</taxon>
        <taxon>Embryophyta</taxon>
        <taxon>Tracheophyta</taxon>
        <taxon>Spermatophyta</taxon>
        <taxon>Magnoliopsida</taxon>
        <taxon>Liliopsida</taxon>
        <taxon>Poales</taxon>
        <taxon>Poaceae</taxon>
        <taxon>PACMAD clade</taxon>
        <taxon>Panicoideae</taxon>
        <taxon>Andropogonodae</taxon>
        <taxon>Paspaleae</taxon>
        <taxon>Paspalinae</taxon>
        <taxon>Paspalum</taxon>
    </lineage>
</organism>
<evidence type="ECO:0000256" key="1">
    <source>
        <dbReference type="ARBA" id="ARBA00010609"/>
    </source>
</evidence>
<protein>
    <recommendedName>
        <fullName evidence="9">Monocopper oxidase-like protein SKU5</fullName>
    </recommendedName>
</protein>
<dbReference type="InterPro" id="IPR008972">
    <property type="entry name" value="Cupredoxin"/>
</dbReference>
<gene>
    <name evidence="7" type="ORF">U9M48_009665</name>
</gene>
<feature type="domain" description="Plastocyanin-like" evidence="6">
    <location>
        <begin position="62"/>
        <end position="165"/>
    </location>
</feature>
<dbReference type="GO" id="GO:0005507">
    <property type="term" value="F:copper ion binding"/>
    <property type="evidence" value="ECO:0007669"/>
    <property type="project" value="InterPro"/>
</dbReference>